<dbReference type="GO" id="GO:0016020">
    <property type="term" value="C:membrane"/>
    <property type="evidence" value="ECO:0007669"/>
    <property type="project" value="UniProtKB-SubCell"/>
</dbReference>
<feature type="transmembrane region" description="Helical" evidence="9">
    <location>
        <begin position="159"/>
        <end position="184"/>
    </location>
</feature>
<feature type="compositionally biased region" description="Low complexity" evidence="8">
    <location>
        <begin position="1014"/>
        <end position="1051"/>
    </location>
</feature>
<evidence type="ECO:0000256" key="6">
    <source>
        <dbReference type="ARBA" id="ARBA00023136"/>
    </source>
</evidence>
<dbReference type="Pfam" id="PF01384">
    <property type="entry name" value="PHO4"/>
    <property type="match status" value="2"/>
</dbReference>
<keyword evidence="11" id="KW-1185">Reference proteome</keyword>
<feature type="compositionally biased region" description="Low complexity" evidence="8">
    <location>
        <begin position="407"/>
        <end position="422"/>
    </location>
</feature>
<reference evidence="10" key="1">
    <citation type="journal article" date="2020" name="bioRxiv">
        <title>Comparative genomics of Chlamydomonas.</title>
        <authorList>
            <person name="Craig R.J."/>
            <person name="Hasan A.R."/>
            <person name="Ness R.W."/>
            <person name="Keightley P.D."/>
        </authorList>
    </citation>
    <scope>NUCLEOTIDE SEQUENCE</scope>
    <source>
        <strain evidence="10">CCAP 11/70</strain>
    </source>
</reference>
<feature type="compositionally biased region" description="Low complexity" evidence="8">
    <location>
        <begin position="431"/>
        <end position="445"/>
    </location>
</feature>
<feature type="coiled-coil region" evidence="7">
    <location>
        <begin position="261"/>
        <end position="290"/>
    </location>
</feature>
<feature type="compositionally biased region" description="Polar residues" evidence="8">
    <location>
        <begin position="746"/>
        <end position="757"/>
    </location>
</feature>
<feature type="transmembrane region" description="Helical" evidence="9">
    <location>
        <begin position="95"/>
        <end position="115"/>
    </location>
</feature>
<feature type="compositionally biased region" description="Gly residues" evidence="8">
    <location>
        <begin position="1131"/>
        <end position="1144"/>
    </location>
</feature>
<feature type="region of interest" description="Disordered" evidence="8">
    <location>
        <begin position="300"/>
        <end position="513"/>
    </location>
</feature>
<feature type="transmembrane region" description="Helical" evidence="9">
    <location>
        <begin position="1381"/>
        <end position="1411"/>
    </location>
</feature>
<feature type="transmembrane region" description="Helical" evidence="9">
    <location>
        <begin position="127"/>
        <end position="147"/>
    </location>
</feature>
<evidence type="ECO:0000256" key="4">
    <source>
        <dbReference type="ARBA" id="ARBA00022692"/>
    </source>
</evidence>
<feature type="transmembrane region" description="Helical" evidence="9">
    <location>
        <begin position="56"/>
        <end position="83"/>
    </location>
</feature>
<dbReference type="PANTHER" id="PTHR11101">
    <property type="entry name" value="PHOSPHATE TRANSPORTER"/>
    <property type="match status" value="1"/>
</dbReference>
<feature type="region of interest" description="Disordered" evidence="8">
    <location>
        <begin position="860"/>
        <end position="903"/>
    </location>
</feature>
<evidence type="ECO:0000256" key="7">
    <source>
        <dbReference type="SAM" id="Coils"/>
    </source>
</evidence>
<dbReference type="EMBL" id="JAEHOE010000047">
    <property type="protein sequence ID" value="KAG2492102.1"/>
    <property type="molecule type" value="Genomic_DNA"/>
</dbReference>
<feature type="transmembrane region" description="Helical" evidence="9">
    <location>
        <begin position="196"/>
        <end position="216"/>
    </location>
</feature>
<organism evidence="10 11">
    <name type="scientific">Edaphochlamys debaryana</name>
    <dbReference type="NCBI Taxonomy" id="47281"/>
    <lineage>
        <taxon>Eukaryota</taxon>
        <taxon>Viridiplantae</taxon>
        <taxon>Chlorophyta</taxon>
        <taxon>core chlorophytes</taxon>
        <taxon>Chlorophyceae</taxon>
        <taxon>CS clade</taxon>
        <taxon>Chlamydomonadales</taxon>
        <taxon>Chlamydomonadales incertae sedis</taxon>
        <taxon>Edaphochlamys</taxon>
    </lineage>
</organism>
<feature type="region of interest" description="Disordered" evidence="8">
    <location>
        <begin position="1014"/>
        <end position="1197"/>
    </location>
</feature>
<feature type="compositionally biased region" description="Low complexity" evidence="8">
    <location>
        <begin position="499"/>
        <end position="513"/>
    </location>
</feature>
<accession>A0A836BXL3</accession>
<dbReference type="InterPro" id="IPR001204">
    <property type="entry name" value="Phos_transporter"/>
</dbReference>
<dbReference type="Proteomes" id="UP000612055">
    <property type="component" value="Unassembled WGS sequence"/>
</dbReference>
<evidence type="ECO:0000256" key="9">
    <source>
        <dbReference type="SAM" id="Phobius"/>
    </source>
</evidence>
<keyword evidence="3" id="KW-0592">Phosphate transport</keyword>
<protein>
    <recommendedName>
        <fullName evidence="12">Phosphate transporter</fullName>
    </recommendedName>
</protein>
<feature type="region of interest" description="Disordered" evidence="8">
    <location>
        <begin position="557"/>
        <end position="800"/>
    </location>
</feature>
<feature type="compositionally biased region" description="Low complexity" evidence="8">
    <location>
        <begin position="1186"/>
        <end position="1197"/>
    </location>
</feature>
<dbReference type="PANTHER" id="PTHR11101:SF96">
    <property type="entry name" value="PHOSPHATE TRANSPORTER"/>
    <property type="match status" value="1"/>
</dbReference>
<feature type="compositionally biased region" description="Basic residues" evidence="8">
    <location>
        <begin position="885"/>
        <end position="894"/>
    </location>
</feature>
<sequence>MESVHEYTEGVWDDYLWIVICGCFAAFFMAFGIGANDVANSFGSSVAARTLTLRQALIVASVCEFAGSVLLGGEVTATVAGGIARLEHFDREPEVYMYGMLVSLTSAGLWLLAATYMELPVSTTHSIIGAVIGFALVYGGGDAVIWVDERDEFPYMGGVVPIVLAWLVSPLLSGIATALLFFLIRMAILRRENSLVLSYWLLPVLVLGTIWINVFFVLNHGAQRRLSWSSSKCAWVAGAIAGGCALVAAVLALPAVRLRVASAVERRYRRKEAEREAAEHEKGRAAALAAAAALGLVLASDGPNMGPDPHGSGVPTPGAMPGQRSALPSPGAGPGMGPGPGPPPEFGPRGGSGGPRDSPGWGGSGGAAGSNADSGMGASTGPGPGPGLGPGPNPFARGGSSGGPHGSQGWWQQPQPQQAPPAVWEQGMGQGLPAPAQAQMQGQAPAPVPYQPTLPNLLQLHPGLAQPPTAQLSAVQPSQPSPSPRPPSPQPTIMDPARLSAAAGSNASAGSNSAAGSVTAAAVLVAHSTSNSGALVAGFSNAPNGGGSSGEVPILAVTASGPPNGAPEVGVMLTGQPSQGPDPGQQQPPGPADLQAPAGPPGPIEVGPDVMGPQAQGPGMQGQPGQGMQGQQGPAWAQQQQPPVVWQQAGIWQQAPAQGPGQWQGPAPSQGQWQQAQPQPSNAQWQQPQLWAGPAGAWVPQHGPQQRPAPWPHPPQLQSPVQPQPQPQPQPQAQSQTQPMQPQPNFQPSYGQQSWQPYPQGAPHAVPHRQMSAPGITAAPGGARPPPNFSRPTTLGPEPIAEGAEQPLELVWEQGCAGGPPDEPQALGSGPRFWRGLELESAGAALLPSRLPVSYYPWGAGAGAGASRSGDEEDGGEGGWQVARGSRRARRRHASAVSPASAAFSAATALMASRRRLLVADPDPIASSHGSRRSKRRSQAQAQAHVMGPGLGLGPGPVAEGGPDPWDMPLDLGGGVGVVHPVPEELEEGASSMSGATLRAGSVPLAAAAEGQAAAQYGSAQHGPQHAQQGVPQHGAQQQQQQAQQQQHWWGGLRGGGQGHVVHPQPNHQGRGPTAANGNQQSPRGGGGGGGGWPSGSAHGSGGGGGTGGSFARQSSGPYAHQSGGPYARRSGGGPFVRQSGGGPFARRSMNRGAPKRSGSRDVSVGRAARGFGFFVRDSSVPPPTDRSQAQDDSAVSDSHLAGIETTFQQLKAAVLRGTTTDVHRQVLAVDDRAAAIHAHAEVFDPATEHVFKYLQIITAICDSFSHGANDVANAAGPLTAIWYIWKHERVDYQANQPVWILALGGAGIVVGLAMFGYHIIRAIGLRLSVITPSRGFCIELSTALVVVVASNYGMPISTTHCQVGSTAAMGLMEGSAGLNWVLLLQFFMGWAVTLAITGLICAAIFAVGVFSPCVQQGQVIVAYQDMALQLAEELNVMLNRTNYNALSDNATWGNYSADLAAQIVSDMRIIREFNTVGDDRQTRPVQHLEAHDVAEFLNRTINTYLNNSVPYIGGQSARQRAASRP</sequence>
<dbReference type="OrthoDB" id="260807at2759"/>
<feature type="compositionally biased region" description="Pro residues" evidence="8">
    <location>
        <begin position="479"/>
        <end position="490"/>
    </location>
</feature>
<feature type="compositionally biased region" description="Pro residues" evidence="8">
    <location>
        <begin position="707"/>
        <end position="730"/>
    </location>
</feature>
<feature type="compositionally biased region" description="Gly residues" evidence="8">
    <location>
        <begin position="619"/>
        <end position="630"/>
    </location>
</feature>
<comment type="caution">
    <text evidence="10">The sequence shown here is derived from an EMBL/GenBank/DDBJ whole genome shotgun (WGS) entry which is preliminary data.</text>
</comment>
<feature type="transmembrane region" description="Helical" evidence="9">
    <location>
        <begin position="236"/>
        <end position="260"/>
    </location>
</feature>
<name>A0A836BXL3_9CHLO</name>
<feature type="compositionally biased region" description="Pro residues" evidence="8">
    <location>
        <begin position="383"/>
        <end position="393"/>
    </location>
</feature>
<gene>
    <name evidence="10" type="ORF">HYH03_009593</name>
</gene>
<feature type="compositionally biased region" description="Low complexity" evidence="8">
    <location>
        <begin position="631"/>
        <end position="689"/>
    </location>
</feature>
<dbReference type="GO" id="GO:0005315">
    <property type="term" value="F:phosphate transmembrane transporter activity"/>
    <property type="evidence" value="ECO:0007669"/>
    <property type="project" value="InterPro"/>
</dbReference>
<evidence type="ECO:0000313" key="10">
    <source>
        <dbReference type="EMBL" id="KAG2492102.1"/>
    </source>
</evidence>
<keyword evidence="7" id="KW-0175">Coiled coil</keyword>
<evidence type="ECO:0000256" key="8">
    <source>
        <dbReference type="SAM" id="MobiDB-lite"/>
    </source>
</evidence>
<feature type="region of interest" description="Disordered" evidence="8">
    <location>
        <begin position="921"/>
        <end position="968"/>
    </location>
</feature>
<feature type="compositionally biased region" description="Low complexity" evidence="8">
    <location>
        <begin position="731"/>
        <end position="744"/>
    </location>
</feature>
<keyword evidence="6 9" id="KW-0472">Membrane</keyword>
<keyword evidence="4 9" id="KW-0812">Transmembrane</keyword>
<keyword evidence="5 9" id="KW-1133">Transmembrane helix</keyword>
<evidence type="ECO:0008006" key="12">
    <source>
        <dbReference type="Google" id="ProtNLM"/>
    </source>
</evidence>
<feature type="transmembrane region" description="Helical" evidence="9">
    <location>
        <begin position="15"/>
        <end position="35"/>
    </location>
</feature>
<feature type="compositionally biased region" description="Pro residues" evidence="8">
    <location>
        <begin position="337"/>
        <end position="346"/>
    </location>
</feature>
<dbReference type="GO" id="GO:0035435">
    <property type="term" value="P:phosphate ion transmembrane transport"/>
    <property type="evidence" value="ECO:0007669"/>
    <property type="project" value="TreeGrafter"/>
</dbReference>
<feature type="transmembrane region" description="Helical" evidence="9">
    <location>
        <begin position="1299"/>
        <end position="1321"/>
    </location>
</feature>
<evidence type="ECO:0000313" key="11">
    <source>
        <dbReference type="Proteomes" id="UP000612055"/>
    </source>
</evidence>
<evidence type="ECO:0000256" key="1">
    <source>
        <dbReference type="ARBA" id="ARBA00004141"/>
    </source>
</evidence>
<comment type="subcellular location">
    <subcellularLocation>
        <location evidence="1">Membrane</location>
        <topology evidence="1">Multi-pass membrane protein</topology>
    </subcellularLocation>
</comment>
<evidence type="ECO:0000256" key="5">
    <source>
        <dbReference type="ARBA" id="ARBA00022989"/>
    </source>
</evidence>
<feature type="compositionally biased region" description="Gly residues" evidence="8">
    <location>
        <begin position="1084"/>
        <end position="1109"/>
    </location>
</feature>
<feature type="compositionally biased region" description="Low complexity" evidence="8">
    <location>
        <begin position="575"/>
        <end position="585"/>
    </location>
</feature>
<evidence type="ECO:0000256" key="3">
    <source>
        <dbReference type="ARBA" id="ARBA00022592"/>
    </source>
</evidence>
<keyword evidence="2" id="KW-0813">Transport</keyword>
<feature type="compositionally biased region" description="Gly residues" evidence="8">
    <location>
        <begin position="348"/>
        <end position="368"/>
    </location>
</feature>
<proteinExistence type="predicted"/>
<evidence type="ECO:0000256" key="2">
    <source>
        <dbReference type="ARBA" id="ARBA00022448"/>
    </source>
</evidence>